<accession>A0AAN0XSS0</accession>
<keyword evidence="3" id="KW-1003">Cell membrane</keyword>
<feature type="transmembrane region" description="Helical" evidence="7">
    <location>
        <begin position="46"/>
        <end position="66"/>
    </location>
</feature>
<dbReference type="Proteomes" id="UP000092018">
    <property type="component" value="Chromosome 1"/>
</dbReference>
<dbReference type="RefSeq" id="WP_017029044.1">
    <property type="nucleotide sequence ID" value="NZ_CP016177.1"/>
</dbReference>
<evidence type="ECO:0000256" key="7">
    <source>
        <dbReference type="SAM" id="Phobius"/>
    </source>
</evidence>
<evidence type="ECO:0000256" key="6">
    <source>
        <dbReference type="ARBA" id="ARBA00023136"/>
    </source>
</evidence>
<dbReference type="InterPro" id="IPR006726">
    <property type="entry name" value="PHBA_efflux_AaeB/fusaric-R"/>
</dbReference>
<feature type="transmembrane region" description="Helical" evidence="7">
    <location>
        <begin position="20"/>
        <end position="40"/>
    </location>
</feature>
<keyword evidence="4 7" id="KW-0812">Transmembrane</keyword>
<feature type="transmembrane region" description="Helical" evidence="7">
    <location>
        <begin position="95"/>
        <end position="113"/>
    </location>
</feature>
<dbReference type="GO" id="GO:0022857">
    <property type="term" value="F:transmembrane transporter activity"/>
    <property type="evidence" value="ECO:0007669"/>
    <property type="project" value="InterPro"/>
</dbReference>
<dbReference type="PANTHER" id="PTHR30509:SF9">
    <property type="entry name" value="MULTIDRUG RESISTANCE PROTEIN MDTO"/>
    <property type="match status" value="1"/>
</dbReference>
<dbReference type="PANTHER" id="PTHR30509">
    <property type="entry name" value="P-HYDROXYBENZOIC ACID EFFLUX PUMP SUBUNIT-RELATED"/>
    <property type="match status" value="1"/>
</dbReference>
<organism evidence="8 9">
    <name type="scientific">Vibrio breoganii</name>
    <dbReference type="NCBI Taxonomy" id="553239"/>
    <lineage>
        <taxon>Bacteria</taxon>
        <taxon>Pseudomonadati</taxon>
        <taxon>Pseudomonadota</taxon>
        <taxon>Gammaproteobacteria</taxon>
        <taxon>Vibrionales</taxon>
        <taxon>Vibrionaceae</taxon>
        <taxon>Vibrio</taxon>
    </lineage>
</organism>
<feature type="transmembrane region" description="Helical" evidence="7">
    <location>
        <begin position="142"/>
        <end position="163"/>
    </location>
</feature>
<evidence type="ECO:0000256" key="5">
    <source>
        <dbReference type="ARBA" id="ARBA00022989"/>
    </source>
</evidence>
<evidence type="ECO:0000256" key="3">
    <source>
        <dbReference type="ARBA" id="ARBA00022475"/>
    </source>
</evidence>
<dbReference type="KEGG" id="vbr:A6E01_01560"/>
<evidence type="ECO:0008006" key="10">
    <source>
        <dbReference type="Google" id="ProtNLM"/>
    </source>
</evidence>
<evidence type="ECO:0000313" key="8">
    <source>
        <dbReference type="EMBL" id="ANO31977.1"/>
    </source>
</evidence>
<name>A0AAN0XSS0_9VIBR</name>
<feature type="transmembrane region" description="Helical" evidence="7">
    <location>
        <begin position="118"/>
        <end position="136"/>
    </location>
</feature>
<evidence type="ECO:0000313" key="9">
    <source>
        <dbReference type="Proteomes" id="UP000092018"/>
    </source>
</evidence>
<keyword evidence="6 7" id="KW-0472">Membrane</keyword>
<proteinExistence type="predicted"/>
<feature type="transmembrane region" description="Helical" evidence="7">
    <location>
        <begin position="73"/>
        <end position="89"/>
    </location>
</feature>
<keyword evidence="2" id="KW-0813">Transport</keyword>
<comment type="subcellular location">
    <subcellularLocation>
        <location evidence="1">Cell membrane</location>
        <topology evidence="1">Multi-pass membrane protein</topology>
    </subcellularLocation>
</comment>
<protein>
    <recommendedName>
        <fullName evidence="10">FUSC family protein</fullName>
    </recommendedName>
</protein>
<dbReference type="AlphaFoldDB" id="A0AAN0XSS0"/>
<evidence type="ECO:0000256" key="4">
    <source>
        <dbReference type="ARBA" id="ARBA00022692"/>
    </source>
</evidence>
<evidence type="ECO:0000256" key="1">
    <source>
        <dbReference type="ARBA" id="ARBA00004651"/>
    </source>
</evidence>
<gene>
    <name evidence="8" type="ORF">A6E01_01560</name>
</gene>
<evidence type="ECO:0000256" key="2">
    <source>
        <dbReference type="ARBA" id="ARBA00022448"/>
    </source>
</evidence>
<dbReference type="Pfam" id="PF04632">
    <property type="entry name" value="FUSC"/>
    <property type="match status" value="1"/>
</dbReference>
<dbReference type="EMBL" id="CP016177">
    <property type="protein sequence ID" value="ANO31977.1"/>
    <property type="molecule type" value="Genomic_DNA"/>
</dbReference>
<keyword evidence="5 7" id="KW-1133">Transmembrane helix</keyword>
<sequence length="352" mass="39738">MHLNQKISNLDAFIFTHYRIVHGVRIAVAFVLTLIAATYFEVPERTWILITLFVVIGPISYLGNVLPRAWHRVLGTSLGAISGIIGIAISQYSVALMYLWCAVIIFLSAYFALGKRPYVGILIGITLAVTLGAANADVDVAMWRGVDVTLGCIIAVLFCLIYPQRAFIHWRLRIANTLKTLSKVYHLSYSPNVIEKPNLEPFQNTLVKEMTTITTLTSPSIKETKLKRQLLDAIQIQLRNLLSTIELLNHSYWSDRESHLNMLWSKSLKQCQQQVEQELEDLAYLVEKGEVRGSIRIEETDEIIGELKDIIAELGGEKSNIYGYVWLNLKLIEDLGNLKKLLILALNLSQKS</sequence>
<dbReference type="GO" id="GO:0005886">
    <property type="term" value="C:plasma membrane"/>
    <property type="evidence" value="ECO:0007669"/>
    <property type="project" value="UniProtKB-SubCell"/>
</dbReference>
<reference evidence="8 9" key="1">
    <citation type="submission" date="2016-06" db="EMBL/GenBank/DDBJ databases">
        <title>Adaptive Radiation by Waves of Gene Transfer Leads to Fine-Scale Resource Partitioning in Marine Microbes.</title>
        <authorList>
            <person name="Hehemann J.-H."/>
            <person name="Arevalo P."/>
            <person name="Datta M.S."/>
            <person name="Yu X."/>
            <person name="Corzett C."/>
            <person name="Henschel A."/>
            <person name="Preheim S.P."/>
            <person name="Timberlake S."/>
            <person name="Alm E.J."/>
            <person name="Polz M.F."/>
        </authorList>
    </citation>
    <scope>NUCLEOTIDE SEQUENCE [LARGE SCALE GENOMIC DNA]</scope>
    <source>
        <strain evidence="8 9">FF50</strain>
    </source>
</reference>